<gene>
    <name evidence="6" type="ORF">HMPREF2130_09790</name>
</gene>
<dbReference type="OrthoDB" id="9785974at2"/>
<dbReference type="RefSeq" id="WP_036560453.1">
    <property type="nucleotide sequence ID" value="NZ_JRNI01000060.1"/>
</dbReference>
<dbReference type="GO" id="GO:0005829">
    <property type="term" value="C:cytosol"/>
    <property type="evidence" value="ECO:0007669"/>
    <property type="project" value="TreeGrafter"/>
</dbReference>
<dbReference type="EMBL" id="JRNI01000060">
    <property type="protein sequence ID" value="KGF27961.1"/>
    <property type="molecule type" value="Genomic_DNA"/>
</dbReference>
<dbReference type="Pfam" id="PF00126">
    <property type="entry name" value="HTH_1"/>
    <property type="match status" value="1"/>
</dbReference>
<dbReference type="GO" id="GO:0003700">
    <property type="term" value="F:DNA-binding transcription factor activity"/>
    <property type="evidence" value="ECO:0007669"/>
    <property type="project" value="InterPro"/>
</dbReference>
<dbReference type="PROSITE" id="PS50931">
    <property type="entry name" value="HTH_LYSR"/>
    <property type="match status" value="1"/>
</dbReference>
<dbReference type="AlphaFoldDB" id="A0A095Z0P6"/>
<dbReference type="Gene3D" id="1.10.10.10">
    <property type="entry name" value="Winged helix-like DNA-binding domain superfamily/Winged helix DNA-binding domain"/>
    <property type="match status" value="1"/>
</dbReference>
<dbReference type="InterPro" id="IPR050950">
    <property type="entry name" value="HTH-type_LysR_regulators"/>
</dbReference>
<dbReference type="InterPro" id="IPR036390">
    <property type="entry name" value="WH_DNA-bd_sf"/>
</dbReference>
<dbReference type="InterPro" id="IPR000847">
    <property type="entry name" value="LysR_HTH_N"/>
</dbReference>
<keyword evidence="3" id="KW-0238">DNA-binding</keyword>
<dbReference type="Gene3D" id="3.40.190.290">
    <property type="match status" value="1"/>
</dbReference>
<proteinExistence type="inferred from homology"/>
<dbReference type="InterPro" id="IPR005119">
    <property type="entry name" value="LysR_subst-bd"/>
</dbReference>
<reference evidence="6 7" key="1">
    <citation type="submission" date="2014-07" db="EMBL/GenBank/DDBJ databases">
        <authorList>
            <person name="McCorrison J."/>
            <person name="Sanka R."/>
            <person name="Torralba M."/>
            <person name="Gillis M."/>
            <person name="Haft D.H."/>
            <person name="Methe B."/>
            <person name="Sutton G."/>
            <person name="Nelson K.E."/>
        </authorList>
    </citation>
    <scope>NUCLEOTIDE SEQUENCE [LARGE SCALE GENOMIC DNA]</scope>
    <source>
        <strain evidence="6 7">DNF00040</strain>
    </source>
</reference>
<evidence type="ECO:0000313" key="7">
    <source>
        <dbReference type="Proteomes" id="UP000029629"/>
    </source>
</evidence>
<evidence type="ECO:0000256" key="3">
    <source>
        <dbReference type="ARBA" id="ARBA00023125"/>
    </source>
</evidence>
<dbReference type="GO" id="GO:0003677">
    <property type="term" value="F:DNA binding"/>
    <property type="evidence" value="ECO:0007669"/>
    <property type="project" value="UniProtKB-KW"/>
</dbReference>
<organism evidence="6 7">
    <name type="scientific">Oligella urethralis DNF00040</name>
    <dbReference type="NCBI Taxonomy" id="1401065"/>
    <lineage>
        <taxon>Bacteria</taxon>
        <taxon>Pseudomonadati</taxon>
        <taxon>Pseudomonadota</taxon>
        <taxon>Betaproteobacteria</taxon>
        <taxon>Burkholderiales</taxon>
        <taxon>Alcaligenaceae</taxon>
        <taxon>Oligella</taxon>
    </lineage>
</organism>
<accession>A0A095Z0P6</accession>
<keyword evidence="4" id="KW-0804">Transcription</keyword>
<comment type="caution">
    <text evidence="6">The sequence shown here is derived from an EMBL/GenBank/DDBJ whole genome shotgun (WGS) entry which is preliminary data.</text>
</comment>
<dbReference type="SUPFAM" id="SSF46785">
    <property type="entry name" value="Winged helix' DNA-binding domain"/>
    <property type="match status" value="1"/>
</dbReference>
<keyword evidence="7" id="KW-1185">Reference proteome</keyword>
<dbReference type="Pfam" id="PF03466">
    <property type="entry name" value="LysR_substrate"/>
    <property type="match status" value="1"/>
</dbReference>
<dbReference type="CDD" id="cd08421">
    <property type="entry name" value="PBP2_LTTR_like_1"/>
    <property type="match status" value="1"/>
</dbReference>
<evidence type="ECO:0000256" key="1">
    <source>
        <dbReference type="ARBA" id="ARBA00009437"/>
    </source>
</evidence>
<comment type="similarity">
    <text evidence="1">Belongs to the LysR transcriptional regulatory family.</text>
</comment>
<name>A0A095Z0P6_9BURK</name>
<protein>
    <submittedName>
        <fullName evidence="6">LysR family transcriptional regulator</fullName>
    </submittedName>
</protein>
<evidence type="ECO:0000256" key="4">
    <source>
        <dbReference type="ARBA" id="ARBA00023163"/>
    </source>
</evidence>
<dbReference type="PANTHER" id="PTHR30419:SF2">
    <property type="entry name" value="LYSR FAMILY TRANSCRIPTIONAL REGULATOR"/>
    <property type="match status" value="1"/>
</dbReference>
<dbReference type="PANTHER" id="PTHR30419">
    <property type="entry name" value="HTH-TYPE TRANSCRIPTIONAL REGULATOR YBHD"/>
    <property type="match status" value="1"/>
</dbReference>
<dbReference type="eggNOG" id="COG0583">
    <property type="taxonomic scope" value="Bacteria"/>
</dbReference>
<dbReference type="Proteomes" id="UP000029629">
    <property type="component" value="Unassembled WGS sequence"/>
</dbReference>
<evidence type="ECO:0000313" key="6">
    <source>
        <dbReference type="EMBL" id="KGF27961.1"/>
    </source>
</evidence>
<sequence>MSMHFDLTDMRLMLNIAEVKSLTKAAERTFLSLPAASHRIKNLEQSMGTELLYRSSQGVTLTPAGEVFVEHAMRVSQQLQYLRGDMKEFATGIRGKIRVYANTTAMSEFMPEILGRYLALQPEVSVELRERLSLEIVQAVTEGHADIGIVAGLDEAVMNSSNVRYLPYRVNKLSFVAHPSHPLSQAESISFVDTLDESYVCLSEWSAIHSFLRKAASNLGRSLKYRVEVSSFEAVCRMVAAKVGVSIIPATAITRYAERMDLVQVPLADGWADRQLQVCLRANEALPSFAQPLLDLLLAEADEGQREG</sequence>
<feature type="domain" description="HTH lysR-type" evidence="5">
    <location>
        <begin position="5"/>
        <end position="62"/>
    </location>
</feature>
<evidence type="ECO:0000256" key="2">
    <source>
        <dbReference type="ARBA" id="ARBA00023015"/>
    </source>
</evidence>
<dbReference type="InterPro" id="IPR036388">
    <property type="entry name" value="WH-like_DNA-bd_sf"/>
</dbReference>
<evidence type="ECO:0000259" key="5">
    <source>
        <dbReference type="PROSITE" id="PS50931"/>
    </source>
</evidence>
<dbReference type="SUPFAM" id="SSF53850">
    <property type="entry name" value="Periplasmic binding protein-like II"/>
    <property type="match status" value="1"/>
</dbReference>
<keyword evidence="2" id="KW-0805">Transcription regulation</keyword>
<dbReference type="FunFam" id="1.10.10.10:FF:000001">
    <property type="entry name" value="LysR family transcriptional regulator"/>
    <property type="match status" value="1"/>
</dbReference>